<organism evidence="4 5">
    <name type="scientific">Hirsutella minnesotensis 3608</name>
    <dbReference type="NCBI Taxonomy" id="1043627"/>
    <lineage>
        <taxon>Eukaryota</taxon>
        <taxon>Fungi</taxon>
        <taxon>Dikarya</taxon>
        <taxon>Ascomycota</taxon>
        <taxon>Pezizomycotina</taxon>
        <taxon>Sordariomycetes</taxon>
        <taxon>Hypocreomycetidae</taxon>
        <taxon>Hypocreales</taxon>
        <taxon>Ophiocordycipitaceae</taxon>
        <taxon>Hirsutella</taxon>
    </lineage>
</organism>
<keyword evidence="5" id="KW-1185">Reference proteome</keyword>
<dbReference type="PROSITE" id="PS50158">
    <property type="entry name" value="ZF_CCHC"/>
    <property type="match status" value="1"/>
</dbReference>
<feature type="region of interest" description="Disordered" evidence="2">
    <location>
        <begin position="374"/>
        <end position="407"/>
    </location>
</feature>
<feature type="compositionally biased region" description="Acidic residues" evidence="2">
    <location>
        <begin position="40"/>
        <end position="57"/>
    </location>
</feature>
<evidence type="ECO:0000313" key="5">
    <source>
        <dbReference type="Proteomes" id="UP000054481"/>
    </source>
</evidence>
<dbReference type="Proteomes" id="UP000054481">
    <property type="component" value="Unassembled WGS sequence"/>
</dbReference>
<dbReference type="OrthoDB" id="4959135at2759"/>
<dbReference type="GO" id="GO:0003676">
    <property type="term" value="F:nucleic acid binding"/>
    <property type="evidence" value="ECO:0007669"/>
    <property type="project" value="InterPro"/>
</dbReference>
<reference evidence="4 5" key="1">
    <citation type="journal article" date="2014" name="Genome Biol. Evol.">
        <title>Comparative genomics and transcriptomics analyses reveal divergent lifestyle features of nematode endoparasitic fungus Hirsutella minnesotensis.</title>
        <authorList>
            <person name="Lai Y."/>
            <person name="Liu K."/>
            <person name="Zhang X."/>
            <person name="Zhang X."/>
            <person name="Li K."/>
            <person name="Wang N."/>
            <person name="Shu C."/>
            <person name="Wu Y."/>
            <person name="Wang C."/>
            <person name="Bushley K.E."/>
            <person name="Xiang M."/>
            <person name="Liu X."/>
        </authorList>
    </citation>
    <scope>NUCLEOTIDE SEQUENCE [LARGE SCALE GENOMIC DNA]</scope>
    <source>
        <strain evidence="4 5">3608</strain>
    </source>
</reference>
<sequence>MDLSQLPQELARAVESHMYQSQNAGSISQIALQSSADVLPVEESDATESLSDSDEAESGPPLRTNRRKIMTQKRLDQLAAARAAKKRKGSQGRSQRAESVGQQAKPTSNVASNGAQGTQSELGEIRQQLDQQIDHSRRQGEQIQQLLSVLLEKSGEHGSRRRRQSRSPECSPPPLQRIREQSPIYEPKNKNQVQIQQFRGTSAAELSTFVGTLQWVFREHPRHYRDEQRRIRLAAGHLSQTLRRDFLDNLQLKFDGSEENMTWGDMEDWLWSNINNPRGRTRNAYTALTKLKQKPQQSFRDFFRQYRAIVEKGHEYDDDFHDKGYQFDRDTGRSDLTNNNGREDASALKEKLGGCYKCGKHGHIRPKCTEPDCKRCGDSRHTTARHSDPATGANGVRRVQQEPEDED</sequence>
<dbReference type="InterPro" id="IPR001878">
    <property type="entry name" value="Znf_CCHC"/>
</dbReference>
<dbReference type="Gene3D" id="4.10.60.10">
    <property type="entry name" value="Zinc finger, CCHC-type"/>
    <property type="match status" value="1"/>
</dbReference>
<dbReference type="SUPFAM" id="SSF57756">
    <property type="entry name" value="Retrovirus zinc finger-like domains"/>
    <property type="match status" value="1"/>
</dbReference>
<feature type="region of interest" description="Disordered" evidence="2">
    <location>
        <begin position="154"/>
        <end position="192"/>
    </location>
</feature>
<name>A0A0F7ZGF6_9HYPO</name>
<dbReference type="EMBL" id="KQ030606">
    <property type="protein sequence ID" value="KJZ70806.1"/>
    <property type="molecule type" value="Genomic_DNA"/>
</dbReference>
<proteinExistence type="predicted"/>
<dbReference type="GO" id="GO:0008270">
    <property type="term" value="F:zinc ion binding"/>
    <property type="evidence" value="ECO:0007669"/>
    <property type="project" value="UniProtKB-KW"/>
</dbReference>
<evidence type="ECO:0000256" key="2">
    <source>
        <dbReference type="SAM" id="MobiDB-lite"/>
    </source>
</evidence>
<protein>
    <recommendedName>
        <fullName evidence="3">CCHC-type domain-containing protein</fullName>
    </recommendedName>
</protein>
<evidence type="ECO:0000313" key="4">
    <source>
        <dbReference type="EMBL" id="KJZ70806.1"/>
    </source>
</evidence>
<gene>
    <name evidence="4" type="ORF">HIM_09819</name>
</gene>
<feature type="region of interest" description="Disordered" evidence="2">
    <location>
        <begin position="38"/>
        <end position="119"/>
    </location>
</feature>
<feature type="compositionally biased region" description="Polar residues" evidence="2">
    <location>
        <begin position="100"/>
        <end position="119"/>
    </location>
</feature>
<keyword evidence="1" id="KW-0862">Zinc</keyword>
<feature type="compositionally biased region" description="Basic and acidic residues" evidence="2">
    <location>
        <begin position="374"/>
        <end position="388"/>
    </location>
</feature>
<dbReference type="InterPro" id="IPR036875">
    <property type="entry name" value="Znf_CCHC_sf"/>
</dbReference>
<dbReference type="AlphaFoldDB" id="A0A0F7ZGF6"/>
<keyword evidence="1" id="KW-0479">Metal-binding</keyword>
<accession>A0A0F7ZGF6</accession>
<keyword evidence="1" id="KW-0863">Zinc-finger</keyword>
<evidence type="ECO:0000259" key="3">
    <source>
        <dbReference type="PROSITE" id="PS50158"/>
    </source>
</evidence>
<evidence type="ECO:0000256" key="1">
    <source>
        <dbReference type="PROSITE-ProRule" id="PRU00047"/>
    </source>
</evidence>
<feature type="domain" description="CCHC-type" evidence="3">
    <location>
        <begin position="355"/>
        <end position="370"/>
    </location>
</feature>